<feature type="coiled-coil region" evidence="2">
    <location>
        <begin position="174"/>
        <end position="215"/>
    </location>
</feature>
<dbReference type="AlphaFoldDB" id="A0A7M5U996"/>
<proteinExistence type="predicted"/>
<dbReference type="EnsemblMetazoa" id="CLYHEMT007842.1">
    <property type="protein sequence ID" value="CLYHEMP007842.1"/>
    <property type="gene ID" value="CLYHEMG007842"/>
</dbReference>
<keyword evidence="5" id="KW-1185">Reference proteome</keyword>
<protein>
    <recommendedName>
        <fullName evidence="3">Translin-associated factor X-interacting protein 1 N-terminal domain-containing protein</fullName>
    </recommendedName>
</protein>
<keyword evidence="1 2" id="KW-0175">Coiled coil</keyword>
<dbReference type="PANTHER" id="PTHR16306">
    <property type="entry name" value="TRANSLIN-ASSOCIATED FACTOR X-INTERACTING PROTEIN 1"/>
    <property type="match status" value="1"/>
</dbReference>
<dbReference type="OrthoDB" id="261426at2759"/>
<dbReference type="RefSeq" id="XP_066917178.1">
    <property type="nucleotide sequence ID" value="XM_067061077.1"/>
</dbReference>
<evidence type="ECO:0000313" key="5">
    <source>
        <dbReference type="Proteomes" id="UP000594262"/>
    </source>
</evidence>
<dbReference type="PANTHER" id="PTHR16306:SF0">
    <property type="entry name" value="TRANSLIN-ASSOCIATED FACTOR X-INTERACTING PROTEIN 1"/>
    <property type="match status" value="1"/>
</dbReference>
<evidence type="ECO:0000259" key="3">
    <source>
        <dbReference type="Pfam" id="PF15739"/>
    </source>
</evidence>
<feature type="coiled-coil region" evidence="2">
    <location>
        <begin position="302"/>
        <end position="329"/>
    </location>
</feature>
<dbReference type="InterPro" id="IPR032755">
    <property type="entry name" value="TSNAXIP1_N"/>
</dbReference>
<dbReference type="Proteomes" id="UP000594262">
    <property type="component" value="Unplaced"/>
</dbReference>
<name>A0A7M5U996_9CNID</name>
<dbReference type="GO" id="GO:0005737">
    <property type="term" value="C:cytoplasm"/>
    <property type="evidence" value="ECO:0007669"/>
    <property type="project" value="TreeGrafter"/>
</dbReference>
<dbReference type="SUPFAM" id="SSF47473">
    <property type="entry name" value="EF-hand"/>
    <property type="match status" value="1"/>
</dbReference>
<dbReference type="GeneID" id="136804363"/>
<organism evidence="4 5">
    <name type="scientific">Clytia hemisphaerica</name>
    <dbReference type="NCBI Taxonomy" id="252671"/>
    <lineage>
        <taxon>Eukaryota</taxon>
        <taxon>Metazoa</taxon>
        <taxon>Cnidaria</taxon>
        <taxon>Hydrozoa</taxon>
        <taxon>Hydroidolina</taxon>
        <taxon>Leptothecata</taxon>
        <taxon>Obeliida</taxon>
        <taxon>Clytiidae</taxon>
        <taxon>Clytia</taxon>
    </lineage>
</organism>
<accession>A0A7M5U996</accession>
<dbReference type="InterPro" id="IPR011992">
    <property type="entry name" value="EF-hand-dom_pair"/>
</dbReference>
<sequence>MSLPRLSPVQKCISPPALHKEMDLNTSEFFQEGRRYTLTGGNIPHQLPAPDKLRPFMDRKAGNVETWPASKDTVTAQAKPKLLQKLESYLQKELKALGCQNDAKPSEKRMQPYREVFDYVIENFRTYKPLLSAIKLEYETMMGDQKETIKKLEPLKAMLVNMNEQCEQKILGIKNNEKQELVDMRNENTRLEKTITSLKEEIESLQIQVKKCQKEIGIEYKKYRDELDARKLLIQDINDMRYQQEELKKALSGNAGKEGEHKEDAVILKIALTKAREELSSKTQRLTEVLSDYGDVVPRREFEALERQFKALGEEHAEMKKNNNQLLKEHSALIDVHKKVIEQRDGFAMDCERMRQSATPRPDWNKCGLYVEGGFERWSNLADNTSTNEKLDLLLSEMTGQDVSVIKAGGGIVDYFEPKGVDESIPKYLHSNERVRNRRLNKRDLLIMIKDVWMEKTKEEGHEPFTKDRANMADYLFTYLRQRFGVDAMVTEWGYNLHDAMVRYSFDSNVAQFSSILNNELDEDVHFMQLKRLENMFKALVQKDASETGSLSKENFQTILKAHFHFVSDDVITKMVDAAVEELGGEKEDGQILYKDLFTEDDEGRMGAFVKLILQTYEDDKAEMIRHIETTFEKKSEINSNELKTAFLDFYPKLGKSKKAAETMITMAFKDGNYNGTEKSIILRNLQMSCIGRS</sequence>
<evidence type="ECO:0000256" key="1">
    <source>
        <dbReference type="ARBA" id="ARBA00023054"/>
    </source>
</evidence>
<reference evidence="4" key="1">
    <citation type="submission" date="2021-01" db="UniProtKB">
        <authorList>
            <consortium name="EnsemblMetazoa"/>
        </authorList>
    </citation>
    <scope>IDENTIFICATION</scope>
</reference>
<dbReference type="Pfam" id="PF15739">
    <property type="entry name" value="TSNAXIP1_N"/>
    <property type="match status" value="1"/>
</dbReference>
<evidence type="ECO:0000256" key="2">
    <source>
        <dbReference type="SAM" id="Coils"/>
    </source>
</evidence>
<evidence type="ECO:0000313" key="4">
    <source>
        <dbReference type="EnsemblMetazoa" id="CLYHEMP007842.1"/>
    </source>
</evidence>
<feature type="domain" description="Translin-associated factor X-interacting protein 1 N-terminal" evidence="3">
    <location>
        <begin position="87"/>
        <end position="198"/>
    </location>
</feature>